<feature type="transmembrane region" description="Helical" evidence="1">
    <location>
        <begin position="39"/>
        <end position="64"/>
    </location>
</feature>
<dbReference type="eggNOG" id="ENOG5034855">
    <property type="taxonomic scope" value="Bacteria"/>
</dbReference>
<evidence type="ECO:0000313" key="3">
    <source>
        <dbReference type="Proteomes" id="UP000010384"/>
    </source>
</evidence>
<evidence type="ECO:0000256" key="1">
    <source>
        <dbReference type="SAM" id="Phobius"/>
    </source>
</evidence>
<protein>
    <submittedName>
        <fullName evidence="2">Uncharacterized protein</fullName>
    </submittedName>
</protein>
<reference evidence="2 3" key="1">
    <citation type="submission" date="2012-06" db="EMBL/GenBank/DDBJ databases">
        <title>Finished chromosome of genome of Chroococcidiopsis thermalis PCC 7203.</title>
        <authorList>
            <consortium name="US DOE Joint Genome Institute"/>
            <person name="Gugger M."/>
            <person name="Coursin T."/>
            <person name="Rippka R."/>
            <person name="Tandeau De Marsac N."/>
            <person name="Huntemann M."/>
            <person name="Wei C.-L."/>
            <person name="Han J."/>
            <person name="Detter J.C."/>
            <person name="Han C."/>
            <person name="Tapia R."/>
            <person name="Davenport K."/>
            <person name="Daligault H."/>
            <person name="Erkkila T."/>
            <person name="Gu W."/>
            <person name="Munk A.C.C."/>
            <person name="Teshima H."/>
            <person name="Xu Y."/>
            <person name="Chain P."/>
            <person name="Chen A."/>
            <person name="Krypides N."/>
            <person name="Mavromatis K."/>
            <person name="Markowitz V."/>
            <person name="Szeto E."/>
            <person name="Ivanova N."/>
            <person name="Mikhailova N."/>
            <person name="Ovchinnikova G."/>
            <person name="Pagani I."/>
            <person name="Pati A."/>
            <person name="Goodwin L."/>
            <person name="Peters L."/>
            <person name="Pitluck S."/>
            <person name="Woyke T."/>
            <person name="Kerfeld C."/>
        </authorList>
    </citation>
    <scope>NUCLEOTIDE SEQUENCE [LARGE SCALE GENOMIC DNA]</scope>
    <source>
        <strain evidence="2 3">PCC 7203</strain>
    </source>
</reference>
<dbReference type="AlphaFoldDB" id="K9TVP5"/>
<dbReference type="OrthoDB" id="487945at2"/>
<name>K9TVP5_CHRTP</name>
<keyword evidence="1" id="KW-1133">Transmembrane helix</keyword>
<dbReference type="KEGG" id="cthe:Chro_0695"/>
<sequence>MNTIIAASICIFLAGSCYFLMNWMTFFHRQPNPSVEDRFLAFTILIVATIFWVLLIPIYCFRLFTNFFFNMPKTTKQQTINTAKLTTGYSEVLRTDYKVKSQI</sequence>
<accession>K9TVP5</accession>
<evidence type="ECO:0000313" key="2">
    <source>
        <dbReference type="EMBL" id="AFY86241.1"/>
    </source>
</evidence>
<dbReference type="HOGENOM" id="CLU_2258739_0_0_3"/>
<keyword evidence="1" id="KW-0472">Membrane</keyword>
<gene>
    <name evidence="2" type="ORF">Chro_0695</name>
</gene>
<keyword evidence="3" id="KW-1185">Reference proteome</keyword>
<proteinExistence type="predicted"/>
<keyword evidence="1" id="KW-0812">Transmembrane</keyword>
<dbReference type="RefSeq" id="WP_015152792.1">
    <property type="nucleotide sequence ID" value="NC_019695.1"/>
</dbReference>
<dbReference type="EMBL" id="CP003597">
    <property type="protein sequence ID" value="AFY86241.1"/>
    <property type="molecule type" value="Genomic_DNA"/>
</dbReference>
<feature type="transmembrane region" description="Helical" evidence="1">
    <location>
        <begin position="6"/>
        <end position="27"/>
    </location>
</feature>
<dbReference type="Proteomes" id="UP000010384">
    <property type="component" value="Chromosome"/>
</dbReference>
<dbReference type="InParanoid" id="K9TVP5"/>
<organism evidence="2 3">
    <name type="scientific">Chroococcidiopsis thermalis (strain PCC 7203)</name>
    <dbReference type="NCBI Taxonomy" id="251229"/>
    <lineage>
        <taxon>Bacteria</taxon>
        <taxon>Bacillati</taxon>
        <taxon>Cyanobacteriota</taxon>
        <taxon>Cyanophyceae</taxon>
        <taxon>Chroococcidiopsidales</taxon>
        <taxon>Chroococcidiopsidaceae</taxon>
        <taxon>Chroococcidiopsis</taxon>
    </lineage>
</organism>